<keyword evidence="1" id="KW-0732">Signal</keyword>
<feature type="chain" id="PRO_5007416534" description="NAD(P)-binding domain-containing protein" evidence="1">
    <location>
        <begin position="18"/>
        <end position="297"/>
    </location>
</feature>
<reference evidence="4" key="1">
    <citation type="submission" date="2014-12" db="EMBL/GenBank/DDBJ databases">
        <title>Draft genome of the oleaginous, mixotrophic haptophyte, Chrysochromulina tobin.</title>
        <authorList>
            <person name="Hovde B.T."/>
            <person name="Starkenburg S.R."/>
            <person name="Cattolico R.A."/>
        </authorList>
    </citation>
    <scope>NUCLEOTIDE SEQUENCE</scope>
    <source>
        <strain evidence="4">CCMP291</strain>
    </source>
</reference>
<evidence type="ECO:0000313" key="5">
    <source>
        <dbReference type="Proteomes" id="UP000037460"/>
    </source>
</evidence>
<organism evidence="4 5">
    <name type="scientific">Chrysochromulina tobinii</name>
    <dbReference type="NCBI Taxonomy" id="1460289"/>
    <lineage>
        <taxon>Eukaryota</taxon>
        <taxon>Haptista</taxon>
        <taxon>Haptophyta</taxon>
        <taxon>Prymnesiophyceae</taxon>
        <taxon>Prymnesiales</taxon>
        <taxon>Chrysochromulinaceae</taxon>
        <taxon>Chrysochromulina</taxon>
    </lineage>
</organism>
<keyword evidence="5" id="KW-1185">Reference proteome</keyword>
<feature type="signal peptide" evidence="1">
    <location>
        <begin position="1"/>
        <end position="17"/>
    </location>
</feature>
<dbReference type="Pfam" id="PF13460">
    <property type="entry name" value="NAD_binding_10"/>
    <property type="match status" value="1"/>
</dbReference>
<protein>
    <recommendedName>
        <fullName evidence="2">NAD(P)-binding domain-containing protein</fullName>
    </recommendedName>
</protein>
<dbReference type="OrthoDB" id="419598at2759"/>
<dbReference type="Proteomes" id="UP000037460">
    <property type="component" value="Unassembled WGS sequence"/>
</dbReference>
<gene>
    <name evidence="3" type="ORF">Ctob_009858</name>
    <name evidence="4" type="ORF">Ctob_015618</name>
</gene>
<feature type="domain" description="NAD(P)-binding" evidence="2">
    <location>
        <begin position="120"/>
        <end position="269"/>
    </location>
</feature>
<dbReference type="InterPro" id="IPR016040">
    <property type="entry name" value="NAD(P)-bd_dom"/>
</dbReference>
<comment type="caution">
    <text evidence="4">The sequence shown here is derived from an EMBL/GenBank/DDBJ whole genome shotgun (WGS) entry which is preliminary data.</text>
</comment>
<dbReference type="AlphaFoldDB" id="A0A0M0KDB0"/>
<evidence type="ECO:0000259" key="2">
    <source>
        <dbReference type="Pfam" id="PF13460"/>
    </source>
</evidence>
<evidence type="ECO:0000313" key="3">
    <source>
        <dbReference type="EMBL" id="KOO27149.1"/>
    </source>
</evidence>
<evidence type="ECO:0000313" key="4">
    <source>
        <dbReference type="EMBL" id="KOO36779.1"/>
    </source>
</evidence>
<accession>A0A0M0KDB0</accession>
<dbReference type="InterPro" id="IPR036291">
    <property type="entry name" value="NAD(P)-bd_dom_sf"/>
</dbReference>
<reference evidence="5" key="2">
    <citation type="journal article" date="2015" name="PLoS Genet.">
        <title>Genome Sequence and Transcriptome Analyses of Chrysochromulina tobin: Metabolic Tools for Enhanced Algal Fitness in the Prominent Order Prymnesiales (Haptophyceae).</title>
        <authorList>
            <person name="Hovde B.T."/>
            <person name="Deodato C.R."/>
            <person name="Hunsperger H.M."/>
            <person name="Ryken S.A."/>
            <person name="Yost W."/>
            <person name="Jha R.K."/>
            <person name="Patterson J."/>
            <person name="Monnat R.J. Jr."/>
            <person name="Barlow S.B."/>
            <person name="Starkenburg S.R."/>
            <person name="Cattolico R.A."/>
        </authorList>
    </citation>
    <scope>NUCLEOTIDE SEQUENCE</scope>
    <source>
        <strain evidence="5">CCMP291</strain>
    </source>
</reference>
<dbReference type="SUPFAM" id="SSF51735">
    <property type="entry name" value="NAD(P)-binding Rossmann-fold domains"/>
    <property type="match status" value="1"/>
</dbReference>
<dbReference type="PANTHER" id="PTHR15020">
    <property type="entry name" value="FLAVIN REDUCTASE-RELATED"/>
    <property type="match status" value="1"/>
</dbReference>
<dbReference type="EMBL" id="JWZX01002755">
    <property type="protein sequence ID" value="KOO27149.1"/>
    <property type="molecule type" value="Genomic_DNA"/>
</dbReference>
<dbReference type="EMBL" id="JWZX01000605">
    <property type="protein sequence ID" value="KOO36779.1"/>
    <property type="molecule type" value="Genomic_DNA"/>
</dbReference>
<dbReference type="PANTHER" id="PTHR15020:SF11">
    <property type="entry name" value="OS06G0360300 PROTEIN"/>
    <property type="match status" value="1"/>
</dbReference>
<dbReference type="Gene3D" id="3.40.50.720">
    <property type="entry name" value="NAD(P)-binding Rossmann-like Domain"/>
    <property type="match status" value="1"/>
</dbReference>
<proteinExistence type="predicted"/>
<name>A0A0M0KDB0_9EUKA</name>
<sequence length="297" mass="30825">MSSAAFAIVTLVAHALSCSPVPYKVTRRVSGPVASATSFTRRDLALGTAAIATALGYDRPAIAADEALKTVVVAGATGQTGRRCLSRLGAMKGVKAIGGVRDPTKAAQKLAESKIEIRGAMIEKGASIDASSIELKALDVEKSSVADMSATLKGADSLIIAVGFVPGNPFKMDAAAAPNRPTAFWTHARPSILTPPRQTNAFGHVLEEKLVAEKYLRASGLDWTIVRPGGLKADPPTGALFVSGENTLNSGEISRDLVADVSVAALFDPKASNQVVEIVESDKDGNAKTGIFNGLKM</sequence>
<evidence type="ECO:0000256" key="1">
    <source>
        <dbReference type="SAM" id="SignalP"/>
    </source>
</evidence>